<accession>A0A5D0MD62</accession>
<dbReference type="EMBL" id="VSIX01000153">
    <property type="protein sequence ID" value="TYB30292.1"/>
    <property type="molecule type" value="Genomic_DNA"/>
</dbReference>
<dbReference type="Pfam" id="PF04055">
    <property type="entry name" value="Radical_SAM"/>
    <property type="match status" value="1"/>
</dbReference>
<evidence type="ECO:0000313" key="7">
    <source>
        <dbReference type="Proteomes" id="UP000324143"/>
    </source>
</evidence>
<feature type="domain" description="Radical SAM core" evidence="5">
    <location>
        <begin position="13"/>
        <end position="243"/>
    </location>
</feature>
<evidence type="ECO:0000259" key="5">
    <source>
        <dbReference type="PROSITE" id="PS51918"/>
    </source>
</evidence>
<comment type="caution">
    <text evidence="6">The sequence shown here is derived from an EMBL/GenBank/DDBJ whole genome shotgun (WGS) entry which is preliminary data.</text>
</comment>
<dbReference type="InterPro" id="IPR007197">
    <property type="entry name" value="rSAM"/>
</dbReference>
<proteinExistence type="predicted"/>
<dbReference type="SFLD" id="SFLDG01386">
    <property type="entry name" value="main_SPASM_domain-containing"/>
    <property type="match status" value="1"/>
</dbReference>
<evidence type="ECO:0000256" key="2">
    <source>
        <dbReference type="ARBA" id="ARBA00022723"/>
    </source>
</evidence>
<dbReference type="GO" id="GO:0046872">
    <property type="term" value="F:metal ion binding"/>
    <property type="evidence" value="ECO:0007669"/>
    <property type="project" value="UniProtKB-KW"/>
</dbReference>
<dbReference type="SUPFAM" id="SSF102114">
    <property type="entry name" value="Radical SAM enzymes"/>
    <property type="match status" value="1"/>
</dbReference>
<sequence length="354" mass="41527">MNYAQLRNKAIKKRNPFCGGFELTYKCNFNCIHCYVDSEYKKNGKENELSKEEIIKIVKAIKLNGGAVLTLTGGECLLREDFIEIYRYIKKNGLIVDVFTNGTNFTNKIIDIFQKYPPRIIDISCYGFSDKTYKKVTKVKNSFYEFKKGIKLLKKNDLLCNTRIKYFILKQNVDELDKCKKYCKTNNINLTTDYSLHNSFNGKDIKNLYQISPKELVDKVIKKIDSVKQFYQKSYKKRKHSCNRFHDYSLWRCLAGLISYTITPKGKLKLCSQYNKNEIDINSNNFGHVWDDMIPKIMKKSNSDICKNCKNNWACKSCAAWTDVPEKRKNLENICEYTKNLIKYLKEYNIVGDK</sequence>
<dbReference type="GO" id="GO:0003824">
    <property type="term" value="F:catalytic activity"/>
    <property type="evidence" value="ECO:0007669"/>
    <property type="project" value="InterPro"/>
</dbReference>
<evidence type="ECO:0000256" key="4">
    <source>
        <dbReference type="ARBA" id="ARBA00023014"/>
    </source>
</evidence>
<dbReference type="InterPro" id="IPR050377">
    <property type="entry name" value="Radical_SAM_PqqE_MftC-like"/>
</dbReference>
<name>A0A5D0MD62_9BACT</name>
<dbReference type="Gene3D" id="3.20.20.70">
    <property type="entry name" value="Aldolase class I"/>
    <property type="match status" value="1"/>
</dbReference>
<dbReference type="GO" id="GO:0051536">
    <property type="term" value="F:iron-sulfur cluster binding"/>
    <property type="evidence" value="ECO:0007669"/>
    <property type="project" value="UniProtKB-KW"/>
</dbReference>
<dbReference type="CDD" id="cd01335">
    <property type="entry name" value="Radical_SAM"/>
    <property type="match status" value="1"/>
</dbReference>
<dbReference type="AlphaFoldDB" id="A0A5D0MD62"/>
<dbReference type="PANTHER" id="PTHR11228:SF7">
    <property type="entry name" value="PQQA PEPTIDE CYCLASE"/>
    <property type="match status" value="1"/>
</dbReference>
<gene>
    <name evidence="6" type="ORF">FXF47_09995</name>
</gene>
<dbReference type="InterPro" id="IPR013785">
    <property type="entry name" value="Aldolase_TIM"/>
</dbReference>
<keyword evidence="7" id="KW-1185">Reference proteome</keyword>
<evidence type="ECO:0000256" key="1">
    <source>
        <dbReference type="ARBA" id="ARBA00022691"/>
    </source>
</evidence>
<evidence type="ECO:0000313" key="6">
    <source>
        <dbReference type="EMBL" id="TYB30292.1"/>
    </source>
</evidence>
<keyword evidence="4" id="KW-0411">Iron-sulfur</keyword>
<keyword evidence="2" id="KW-0479">Metal-binding</keyword>
<keyword evidence="1" id="KW-0949">S-adenosyl-L-methionine</keyword>
<dbReference type="PANTHER" id="PTHR11228">
    <property type="entry name" value="RADICAL SAM DOMAIN PROTEIN"/>
    <property type="match status" value="1"/>
</dbReference>
<dbReference type="Proteomes" id="UP000324143">
    <property type="component" value="Unassembled WGS sequence"/>
</dbReference>
<dbReference type="InterPro" id="IPR058240">
    <property type="entry name" value="rSAM_sf"/>
</dbReference>
<dbReference type="SFLD" id="SFLDG01067">
    <property type="entry name" value="SPASM/twitch_domain_containing"/>
    <property type="match status" value="1"/>
</dbReference>
<evidence type="ECO:0000256" key="3">
    <source>
        <dbReference type="ARBA" id="ARBA00023004"/>
    </source>
</evidence>
<keyword evidence="3" id="KW-0408">Iron</keyword>
<protein>
    <submittedName>
        <fullName evidence="6">Radical SAM protein</fullName>
    </submittedName>
</protein>
<dbReference type="PROSITE" id="PS51918">
    <property type="entry name" value="RADICAL_SAM"/>
    <property type="match status" value="1"/>
</dbReference>
<organism evidence="6 7">
    <name type="scientific">Candidatus Mcinerneyibacterium aminivorans</name>
    <dbReference type="NCBI Taxonomy" id="2703815"/>
    <lineage>
        <taxon>Bacteria</taxon>
        <taxon>Candidatus Macinerneyibacteriota</taxon>
        <taxon>Candidatus Mcinerneyibacteria</taxon>
        <taxon>Candidatus Mcinerneyibacteriales</taxon>
        <taxon>Candidatus Mcinerneyibacteriaceae</taxon>
        <taxon>Candidatus Mcinerneyibacterium</taxon>
    </lineage>
</organism>
<reference evidence="6" key="1">
    <citation type="submission" date="2019-08" db="EMBL/GenBank/DDBJ databases">
        <title>Genomic characterization of a novel candidate phylum (ARYD3) from a high temperature, high salinity tertiary oil reservoir in north central Oklahoma, USA.</title>
        <authorList>
            <person name="Youssef N.H."/>
            <person name="Yadav A."/>
            <person name="Elshahed M.S."/>
        </authorList>
    </citation>
    <scope>NUCLEOTIDE SEQUENCE [LARGE SCALE GENOMIC DNA]</scope>
    <source>
        <strain evidence="6">ARYD3</strain>
    </source>
</reference>
<dbReference type="SFLD" id="SFLDS00029">
    <property type="entry name" value="Radical_SAM"/>
    <property type="match status" value="1"/>
</dbReference>